<dbReference type="EMBL" id="ONZP01000028">
    <property type="protein sequence ID" value="SPJ71088.1"/>
    <property type="molecule type" value="Genomic_DNA"/>
</dbReference>
<proteinExistence type="predicted"/>
<sequence length="104" mass="11930">MPLDQSMEKLGTPIDEAFTVPNRILNRLSRVGLKWESFDDLYKATHPHVKITDQRRCDMWSEIFREWEPDSPAPLIPPVPTRSSKIKDSGFEAGVYITLAMVDV</sequence>
<reference evidence="1" key="1">
    <citation type="submission" date="2018-03" db="EMBL/GenBank/DDBJ databases">
        <authorList>
            <person name="Guldener U."/>
        </authorList>
    </citation>
    <scope>NUCLEOTIDE SEQUENCE</scope>
</reference>
<accession>A0AAE8LZ45</accession>
<comment type="caution">
    <text evidence="1">The sequence shown here is derived from an EMBL/GenBank/DDBJ whole genome shotgun (WGS) entry which is preliminary data.</text>
</comment>
<gene>
    <name evidence="1" type="ORF">FTOL_00816</name>
</gene>
<dbReference type="Proteomes" id="UP001187734">
    <property type="component" value="Unassembled WGS sequence"/>
</dbReference>
<protein>
    <submittedName>
        <fullName evidence="1">Uncharacterized protein</fullName>
    </submittedName>
</protein>
<evidence type="ECO:0000313" key="1">
    <source>
        <dbReference type="EMBL" id="SPJ71088.1"/>
    </source>
</evidence>
<name>A0AAE8LZ45_9HYPO</name>
<dbReference type="AlphaFoldDB" id="A0AAE8LZ45"/>
<organism evidence="1 2">
    <name type="scientific">Fusarium torulosum</name>
    <dbReference type="NCBI Taxonomy" id="33205"/>
    <lineage>
        <taxon>Eukaryota</taxon>
        <taxon>Fungi</taxon>
        <taxon>Dikarya</taxon>
        <taxon>Ascomycota</taxon>
        <taxon>Pezizomycotina</taxon>
        <taxon>Sordariomycetes</taxon>
        <taxon>Hypocreomycetidae</taxon>
        <taxon>Hypocreales</taxon>
        <taxon>Nectriaceae</taxon>
        <taxon>Fusarium</taxon>
    </lineage>
</organism>
<evidence type="ECO:0000313" key="2">
    <source>
        <dbReference type="Proteomes" id="UP001187734"/>
    </source>
</evidence>
<keyword evidence="2" id="KW-1185">Reference proteome</keyword>